<evidence type="ECO:0000313" key="14">
    <source>
        <dbReference type="EMBL" id="OGL43766.1"/>
    </source>
</evidence>
<dbReference type="AlphaFoldDB" id="A0A1F7RQC8"/>
<keyword evidence="5 12" id="KW-0375">Hydrogen ion transport</keyword>
<evidence type="ECO:0000256" key="3">
    <source>
        <dbReference type="ARBA" id="ARBA00022547"/>
    </source>
</evidence>
<evidence type="ECO:0000256" key="8">
    <source>
        <dbReference type="ARBA" id="ARBA00023136"/>
    </source>
</evidence>
<dbReference type="Proteomes" id="UP000179266">
    <property type="component" value="Unassembled WGS sequence"/>
</dbReference>
<keyword evidence="3 12" id="KW-0138">CF(0)</keyword>
<proteinExistence type="inferred from homology"/>
<comment type="caution">
    <text evidence="14">The sequence shown here is derived from an EMBL/GenBank/DDBJ whole genome shotgun (WGS) entry which is preliminary data.</text>
</comment>
<evidence type="ECO:0000256" key="4">
    <source>
        <dbReference type="ARBA" id="ARBA00022692"/>
    </source>
</evidence>
<evidence type="ECO:0000256" key="10">
    <source>
        <dbReference type="ARBA" id="ARBA00025198"/>
    </source>
</evidence>
<dbReference type="GO" id="GO:0012505">
    <property type="term" value="C:endomembrane system"/>
    <property type="evidence" value="ECO:0007669"/>
    <property type="project" value="UniProtKB-SubCell"/>
</dbReference>
<dbReference type="Pfam" id="PF00430">
    <property type="entry name" value="ATP-synt_B"/>
    <property type="match status" value="1"/>
</dbReference>
<keyword evidence="4 12" id="KW-0812">Transmembrane</keyword>
<sequence length="139" mass="16258">MIEINYSLILQIICVIFLYFILTKFLFSPILKILEERRSLIEGKREKATEISKENQEKEKSVLDSLEKCKKDMSSSLQEKITETQKAYDNQFEAVVDEGQQKLIQVKSELDKDIKEITSKVELRSEPIYQLILNKLGVR</sequence>
<protein>
    <recommendedName>
        <fullName evidence="16">ATPase subunit I</fullName>
    </recommendedName>
</protein>
<evidence type="ECO:0000256" key="13">
    <source>
        <dbReference type="SAM" id="Phobius"/>
    </source>
</evidence>
<evidence type="ECO:0000256" key="7">
    <source>
        <dbReference type="ARBA" id="ARBA00023065"/>
    </source>
</evidence>
<comment type="similarity">
    <text evidence="1 12">Belongs to the ATPase B chain family.</text>
</comment>
<dbReference type="CDD" id="cd06503">
    <property type="entry name" value="ATP-synt_Fo_b"/>
    <property type="match status" value="1"/>
</dbReference>
<organism evidence="14 15">
    <name type="scientific">Candidatus Schekmanbacteria bacterium RBG_13_48_7</name>
    <dbReference type="NCBI Taxonomy" id="1817878"/>
    <lineage>
        <taxon>Bacteria</taxon>
        <taxon>Candidatus Schekmaniibacteriota</taxon>
    </lineage>
</organism>
<keyword evidence="2 12" id="KW-0813">Transport</keyword>
<dbReference type="PANTHER" id="PTHR33445:SF2">
    <property type="entry name" value="ATP SYNTHASE SUBUNIT B', CHLOROPLASTIC"/>
    <property type="match status" value="1"/>
</dbReference>
<dbReference type="InterPro" id="IPR050059">
    <property type="entry name" value="ATP_synthase_B_chain"/>
</dbReference>
<evidence type="ECO:0000256" key="9">
    <source>
        <dbReference type="ARBA" id="ARBA00023310"/>
    </source>
</evidence>
<evidence type="ECO:0000256" key="1">
    <source>
        <dbReference type="ARBA" id="ARBA00005513"/>
    </source>
</evidence>
<gene>
    <name evidence="14" type="ORF">A2161_07070</name>
</gene>
<evidence type="ECO:0000256" key="5">
    <source>
        <dbReference type="ARBA" id="ARBA00022781"/>
    </source>
</evidence>
<feature type="transmembrane region" description="Helical" evidence="13">
    <location>
        <begin position="6"/>
        <end position="27"/>
    </location>
</feature>
<evidence type="ECO:0000256" key="6">
    <source>
        <dbReference type="ARBA" id="ARBA00022989"/>
    </source>
</evidence>
<dbReference type="GO" id="GO:0045259">
    <property type="term" value="C:proton-transporting ATP synthase complex"/>
    <property type="evidence" value="ECO:0007669"/>
    <property type="project" value="UniProtKB-KW"/>
</dbReference>
<keyword evidence="7 12" id="KW-0406">Ion transport</keyword>
<keyword evidence="8 13" id="KW-0472">Membrane</keyword>
<keyword evidence="6 13" id="KW-1133">Transmembrane helix</keyword>
<evidence type="ECO:0008006" key="16">
    <source>
        <dbReference type="Google" id="ProtNLM"/>
    </source>
</evidence>
<comment type="function">
    <text evidence="10">F(1)F(0) ATP synthase produces ATP from ADP in the presence of a proton or sodium gradient. F-type ATPases consist of two structural domains, F(1) containing the extramembraneous catalytic core and F(0) containing the membrane proton channel, linked together by a central stalk and a peripheral stalk. During catalysis, ATP synthesis in the catalytic domain of F(1) is coupled via a rotary mechanism of the central stalk subunits to proton translocation.</text>
</comment>
<keyword evidence="9" id="KW-0066">ATP synthesis</keyword>
<comment type="subcellular location">
    <subcellularLocation>
        <location evidence="11">Endomembrane system</location>
        <topology evidence="11">Single-pass membrane protein</topology>
    </subcellularLocation>
</comment>
<accession>A0A1F7RQC8</accession>
<dbReference type="EMBL" id="MGDD01000254">
    <property type="protein sequence ID" value="OGL43766.1"/>
    <property type="molecule type" value="Genomic_DNA"/>
</dbReference>
<dbReference type="GO" id="GO:0015986">
    <property type="term" value="P:proton motive force-driven ATP synthesis"/>
    <property type="evidence" value="ECO:0007669"/>
    <property type="project" value="InterPro"/>
</dbReference>
<evidence type="ECO:0000256" key="12">
    <source>
        <dbReference type="RuleBase" id="RU003848"/>
    </source>
</evidence>
<evidence type="ECO:0000313" key="15">
    <source>
        <dbReference type="Proteomes" id="UP000179266"/>
    </source>
</evidence>
<dbReference type="GO" id="GO:0046961">
    <property type="term" value="F:proton-transporting ATPase activity, rotational mechanism"/>
    <property type="evidence" value="ECO:0007669"/>
    <property type="project" value="TreeGrafter"/>
</dbReference>
<name>A0A1F7RQC8_9BACT</name>
<reference evidence="14 15" key="1">
    <citation type="journal article" date="2016" name="Nat. Commun.">
        <title>Thousands of microbial genomes shed light on interconnected biogeochemical processes in an aquifer system.</title>
        <authorList>
            <person name="Anantharaman K."/>
            <person name="Brown C.T."/>
            <person name="Hug L.A."/>
            <person name="Sharon I."/>
            <person name="Castelle C.J."/>
            <person name="Probst A.J."/>
            <person name="Thomas B.C."/>
            <person name="Singh A."/>
            <person name="Wilkins M.J."/>
            <person name="Karaoz U."/>
            <person name="Brodie E.L."/>
            <person name="Williams K.H."/>
            <person name="Hubbard S.S."/>
            <person name="Banfield J.F."/>
        </authorList>
    </citation>
    <scope>NUCLEOTIDE SEQUENCE [LARGE SCALE GENOMIC DNA]</scope>
</reference>
<dbReference type="InterPro" id="IPR002146">
    <property type="entry name" value="ATP_synth_b/b'su_bac/chlpt"/>
</dbReference>
<evidence type="ECO:0000256" key="2">
    <source>
        <dbReference type="ARBA" id="ARBA00022448"/>
    </source>
</evidence>
<evidence type="ECO:0000256" key="11">
    <source>
        <dbReference type="ARBA" id="ARBA00037847"/>
    </source>
</evidence>
<dbReference type="PANTHER" id="PTHR33445">
    <property type="entry name" value="ATP SYNTHASE SUBUNIT B', CHLOROPLASTIC"/>
    <property type="match status" value="1"/>
</dbReference>